<proteinExistence type="predicted"/>
<dbReference type="Proteomes" id="UP000827976">
    <property type="component" value="Chromosome 5"/>
</dbReference>
<comment type="caution">
    <text evidence="1">The sequence shown here is derived from an EMBL/GenBank/DDBJ whole genome shotgun (WGS) entry which is preliminary data.</text>
</comment>
<sequence>MLALNEVVEQLMEEGVSEDVDPVASKRPRKSRSRVWNDFKKVYVGNKVKAAICNHCKSQLTAGSNGGTSHLARHLRKCPRRILLNEKPPSLPCARPAVGKASSLKDWTFDQEISRSKLARMVVLHEYPFSIVEHEGLNDFLSSLNPMFKMITPSVVKEDCLAMFEKEKKSMREKFISSCQRVALTSNMWNSKQGLEYLSLTAHFIDDEWKLQKRVLMFSMMESPRNAMAVANAILKGVREWNLDGRISNITLDDAPMNDALVTDLKENLLLRNSLLLNGKLFHVRCAAHVLNFIVQDGLKEIHAVIYNVRESIKYLKSCPSRKQKFLELVREVGISYARGLCLDVASRWNSTYYMLERAVQFKKAFTSLALIDSGYKFAPSIDDWRRAEIVCKLLRTFYNAIKVVTGFHSPTSNLSFHEMWKVRTILHQEVSNEDHFIGTMARDMQKRFDKYWKVSYLHLAIPVILDPQFKMKYVEYRFTQAFGNEAHKYVGEVYNAMLALFGEYHMRSNSQLITREMHTSIAREAVGTSRDIDSLLDWDQHISQQNSIPRDVVGTSRDDIDALSDWDQHVSQQTNYQIVTELDRYLEDGIFPRKNDFDILNWWMVSETKYPTLARIARDVLATPAATVASELVFSSGGRVLNDFRSSLSCETAEALICTQDWLRARKTTGMGTINDLEDDLSNLEL</sequence>
<dbReference type="EMBL" id="CM037015">
    <property type="protein sequence ID" value="KAH7683100.1"/>
    <property type="molecule type" value="Genomic_DNA"/>
</dbReference>
<name>A0ACB7W6C1_DIOAL</name>
<evidence type="ECO:0000313" key="1">
    <source>
        <dbReference type="EMBL" id="KAH7683100.1"/>
    </source>
</evidence>
<organism evidence="1 2">
    <name type="scientific">Dioscorea alata</name>
    <name type="common">Purple yam</name>
    <dbReference type="NCBI Taxonomy" id="55571"/>
    <lineage>
        <taxon>Eukaryota</taxon>
        <taxon>Viridiplantae</taxon>
        <taxon>Streptophyta</taxon>
        <taxon>Embryophyta</taxon>
        <taxon>Tracheophyta</taxon>
        <taxon>Spermatophyta</taxon>
        <taxon>Magnoliopsida</taxon>
        <taxon>Liliopsida</taxon>
        <taxon>Dioscoreales</taxon>
        <taxon>Dioscoreaceae</taxon>
        <taxon>Dioscorea</taxon>
    </lineage>
</organism>
<protein>
    <submittedName>
        <fullName evidence="1">Tam3-transposase (Ac family) protein</fullName>
    </submittedName>
</protein>
<reference evidence="2" key="1">
    <citation type="journal article" date="2022" name="Nat. Commun.">
        <title>Chromosome evolution and the genetic basis of agronomically important traits in greater yam.</title>
        <authorList>
            <person name="Bredeson J.V."/>
            <person name="Lyons J.B."/>
            <person name="Oniyinde I.O."/>
            <person name="Okereke N.R."/>
            <person name="Kolade O."/>
            <person name="Nnabue I."/>
            <person name="Nwadili C.O."/>
            <person name="Hribova E."/>
            <person name="Parker M."/>
            <person name="Nwogha J."/>
            <person name="Shu S."/>
            <person name="Carlson J."/>
            <person name="Kariba R."/>
            <person name="Muthemba S."/>
            <person name="Knop K."/>
            <person name="Barton G.J."/>
            <person name="Sherwood A.V."/>
            <person name="Lopez-Montes A."/>
            <person name="Asiedu R."/>
            <person name="Jamnadass R."/>
            <person name="Muchugi A."/>
            <person name="Goodstein D."/>
            <person name="Egesi C.N."/>
            <person name="Featherston J."/>
            <person name="Asfaw A."/>
            <person name="Simpson G.G."/>
            <person name="Dolezel J."/>
            <person name="Hendre P.S."/>
            <person name="Van Deynze A."/>
            <person name="Kumar P.L."/>
            <person name="Obidiegwu J.E."/>
            <person name="Bhattacharjee R."/>
            <person name="Rokhsar D.S."/>
        </authorList>
    </citation>
    <scope>NUCLEOTIDE SEQUENCE [LARGE SCALE GENOMIC DNA]</scope>
    <source>
        <strain evidence="2">cv. TDa95/00328</strain>
    </source>
</reference>
<accession>A0ACB7W6C1</accession>
<evidence type="ECO:0000313" key="2">
    <source>
        <dbReference type="Proteomes" id="UP000827976"/>
    </source>
</evidence>
<keyword evidence="2" id="KW-1185">Reference proteome</keyword>
<gene>
    <name evidence="1" type="ORF">IHE45_05G161400</name>
</gene>